<evidence type="ECO:0000313" key="2">
    <source>
        <dbReference type="Proteomes" id="UP000308430"/>
    </source>
</evidence>
<dbReference type="AlphaFoldDB" id="A0A4S4B3L6"/>
<dbReference type="EMBL" id="SSOC01000001">
    <property type="protein sequence ID" value="THF66841.1"/>
    <property type="molecule type" value="Genomic_DNA"/>
</dbReference>
<accession>A0A4S4B3L6</accession>
<reference evidence="1 2" key="1">
    <citation type="submission" date="2019-04" db="EMBL/GenBank/DDBJ databases">
        <title>Azoarcus nasutitermitis sp. nov. isolated from termite nest.</title>
        <authorList>
            <person name="Lin S.-Y."/>
            <person name="Hameed A."/>
            <person name="Hsu Y.-H."/>
            <person name="Young C.-C."/>
        </authorList>
    </citation>
    <scope>NUCLEOTIDE SEQUENCE [LARGE SCALE GENOMIC DNA]</scope>
    <source>
        <strain evidence="1 2">CC-YHH838</strain>
    </source>
</reference>
<evidence type="ECO:0000313" key="1">
    <source>
        <dbReference type="EMBL" id="THF66841.1"/>
    </source>
</evidence>
<comment type="caution">
    <text evidence="1">The sequence shown here is derived from an EMBL/GenBank/DDBJ whole genome shotgun (WGS) entry which is preliminary data.</text>
</comment>
<keyword evidence="2" id="KW-1185">Reference proteome</keyword>
<dbReference type="RefSeq" id="WP_136346250.1">
    <property type="nucleotide sequence ID" value="NZ_SSOC01000001.1"/>
</dbReference>
<organism evidence="1 2">
    <name type="scientific">Pseudothauera nasutitermitis</name>
    <dbReference type="NCBI Taxonomy" id="2565930"/>
    <lineage>
        <taxon>Bacteria</taxon>
        <taxon>Pseudomonadati</taxon>
        <taxon>Pseudomonadota</taxon>
        <taxon>Betaproteobacteria</taxon>
        <taxon>Rhodocyclales</taxon>
        <taxon>Zoogloeaceae</taxon>
        <taxon>Pseudothauera</taxon>
    </lineage>
</organism>
<proteinExistence type="predicted"/>
<dbReference type="Proteomes" id="UP000308430">
    <property type="component" value="Unassembled WGS sequence"/>
</dbReference>
<protein>
    <submittedName>
        <fullName evidence="1">Uncharacterized protein</fullName>
    </submittedName>
</protein>
<dbReference type="OrthoDB" id="975289at2"/>
<sequence>MQRQLADEIVACLQGERTVYPYYRDRYGIGLLRHHCRRQPGQRAPIAALRRSAYAGLLEKPRIRAILAGCSHALDDAVLAASDYDAAQTAFVLTLSTWGGERRSGWHAQQTSRPGVNLVLQLNFNREHELHYRRLGEVDGLFQYYGHPIARQRSTLAWARIDLDWASGSALIEEIQTDWLRRAADLERWLLARRRAEAADDALIPYRRHQVRLRPTLDYCRLVGERYNPIWAEAMLWAAVAFLRDELGLRTIYYHSEDSGRLLKRIRWQSPPRSLYTDLPRRFCFRRGSEWPDFLLADKENRRLQRDHPGARLFRLDDGAAA</sequence>
<gene>
    <name evidence="1" type="ORF">E6C76_00140</name>
</gene>
<name>A0A4S4B3L6_9RHOO</name>